<dbReference type="Proteomes" id="UP000272729">
    <property type="component" value="Unassembled WGS sequence"/>
</dbReference>
<evidence type="ECO:0000256" key="1">
    <source>
        <dbReference type="ARBA" id="ARBA00004651"/>
    </source>
</evidence>
<evidence type="ECO:0000256" key="7">
    <source>
        <dbReference type="SAM" id="Phobius"/>
    </source>
</evidence>
<dbReference type="Gene3D" id="1.20.1250.20">
    <property type="entry name" value="MFS general substrate transporter like domains"/>
    <property type="match status" value="1"/>
</dbReference>
<feature type="transmembrane region" description="Helical" evidence="7">
    <location>
        <begin position="249"/>
        <end position="267"/>
    </location>
</feature>
<comment type="caution">
    <text evidence="9">The sequence shown here is derived from an EMBL/GenBank/DDBJ whole genome shotgun (WGS) entry which is preliminary data.</text>
</comment>
<dbReference type="GO" id="GO:0022857">
    <property type="term" value="F:transmembrane transporter activity"/>
    <property type="evidence" value="ECO:0007669"/>
    <property type="project" value="InterPro"/>
</dbReference>
<dbReference type="RefSeq" id="WP_121219324.1">
    <property type="nucleotide sequence ID" value="NZ_JBIUBA010000004.1"/>
</dbReference>
<keyword evidence="10" id="KW-1185">Reference proteome</keyword>
<evidence type="ECO:0000259" key="8">
    <source>
        <dbReference type="PROSITE" id="PS50850"/>
    </source>
</evidence>
<keyword evidence="4 7" id="KW-0812">Transmembrane</keyword>
<feature type="domain" description="Major facilitator superfamily (MFS) profile" evidence="8">
    <location>
        <begin position="213"/>
        <end position="400"/>
    </location>
</feature>
<dbReference type="PROSITE" id="PS50850">
    <property type="entry name" value="MFS"/>
    <property type="match status" value="1"/>
</dbReference>
<feature type="transmembrane region" description="Helical" evidence="7">
    <location>
        <begin position="46"/>
        <end position="65"/>
    </location>
</feature>
<keyword evidence="5 7" id="KW-1133">Transmembrane helix</keyword>
<proteinExistence type="predicted"/>
<feature type="transmembrane region" description="Helical" evidence="7">
    <location>
        <begin position="7"/>
        <end position="34"/>
    </location>
</feature>
<comment type="subcellular location">
    <subcellularLocation>
        <location evidence="1">Cell membrane</location>
        <topology evidence="1">Multi-pass membrane protein</topology>
    </subcellularLocation>
</comment>
<keyword evidence="2" id="KW-0813">Transport</keyword>
<feature type="transmembrane region" description="Helical" evidence="7">
    <location>
        <begin position="156"/>
        <end position="175"/>
    </location>
</feature>
<feature type="transmembrane region" description="Helical" evidence="7">
    <location>
        <begin position="369"/>
        <end position="387"/>
    </location>
</feature>
<accession>A0A495X3A6</accession>
<evidence type="ECO:0000313" key="10">
    <source>
        <dbReference type="Proteomes" id="UP000272729"/>
    </source>
</evidence>
<dbReference type="GO" id="GO:0005886">
    <property type="term" value="C:plasma membrane"/>
    <property type="evidence" value="ECO:0007669"/>
    <property type="project" value="UniProtKB-SubCell"/>
</dbReference>
<dbReference type="PANTHER" id="PTHR23513">
    <property type="entry name" value="INTEGRAL MEMBRANE EFFLUX PROTEIN-RELATED"/>
    <property type="match status" value="1"/>
</dbReference>
<dbReference type="AlphaFoldDB" id="A0A495X3A6"/>
<evidence type="ECO:0000256" key="5">
    <source>
        <dbReference type="ARBA" id="ARBA00022989"/>
    </source>
</evidence>
<dbReference type="CDD" id="cd06173">
    <property type="entry name" value="MFS_MefA_like"/>
    <property type="match status" value="1"/>
</dbReference>
<dbReference type="PRINTS" id="PR01988">
    <property type="entry name" value="EXPORTERBACE"/>
</dbReference>
<reference evidence="9 10" key="1">
    <citation type="submission" date="2018-10" db="EMBL/GenBank/DDBJ databases">
        <title>Sequencing the genomes of 1000 actinobacteria strains.</title>
        <authorList>
            <person name="Klenk H.-P."/>
        </authorList>
    </citation>
    <scope>NUCLEOTIDE SEQUENCE [LARGE SCALE GENOMIC DNA]</scope>
    <source>
        <strain evidence="9 10">DSM 43911</strain>
    </source>
</reference>
<name>A0A495X3A6_9PSEU</name>
<gene>
    <name evidence="9" type="ORF">DFJ66_1550</name>
</gene>
<evidence type="ECO:0000256" key="3">
    <source>
        <dbReference type="ARBA" id="ARBA00022475"/>
    </source>
</evidence>
<organism evidence="9 10">
    <name type="scientific">Saccharothrix variisporea</name>
    <dbReference type="NCBI Taxonomy" id="543527"/>
    <lineage>
        <taxon>Bacteria</taxon>
        <taxon>Bacillati</taxon>
        <taxon>Actinomycetota</taxon>
        <taxon>Actinomycetes</taxon>
        <taxon>Pseudonocardiales</taxon>
        <taxon>Pseudonocardiaceae</taxon>
        <taxon>Saccharothrix</taxon>
    </lineage>
</organism>
<dbReference type="SUPFAM" id="SSF103473">
    <property type="entry name" value="MFS general substrate transporter"/>
    <property type="match status" value="1"/>
</dbReference>
<dbReference type="InterPro" id="IPR036259">
    <property type="entry name" value="MFS_trans_sf"/>
</dbReference>
<keyword evidence="3" id="KW-1003">Cell membrane</keyword>
<dbReference type="InterPro" id="IPR010290">
    <property type="entry name" value="TM_effector"/>
</dbReference>
<keyword evidence="6 7" id="KW-0472">Membrane</keyword>
<dbReference type="PANTHER" id="PTHR23513:SF6">
    <property type="entry name" value="MAJOR FACILITATOR SUPERFAMILY ASSOCIATED DOMAIN-CONTAINING PROTEIN"/>
    <property type="match status" value="1"/>
</dbReference>
<sequence length="400" mass="41745">MGRGFGWLWAAYSVSALGTWLAFDALALVAIFVLEAGPGEVSALKAAGLAVGAVLAVPLGPWVEFRRKRPVMVATDLVRCAAVMSVPLAFALDMLTFQQLLVVAVATAVADNAFQAASGAHLKTLVPKQDLLTATSRFEATTWTASIIGPPLGGLAVAWLGTVTTLAVDAASYLLSALGIRAIRTPEPPPARPTGRRKDLVAGWRHILTHPTLRPLLANTVLVSGLIIATSPLLAVLMLADLGFTPTQYGLAFGAACTGGLLGSRLARPLAARFGHRRTLLVAGTLRACWSVWLALIGPGPLGLAVVIVVEFGLVLCMGVFTPVFATHRLNHIPPHLVARTLSAWSVTTKAGCAAMSALWGVLAHFTGARTAIAIAGVLILASPLLLPRRTILDSQSRAA</sequence>
<evidence type="ECO:0000256" key="6">
    <source>
        <dbReference type="ARBA" id="ARBA00023136"/>
    </source>
</evidence>
<dbReference type="Pfam" id="PF05977">
    <property type="entry name" value="MFS_3"/>
    <property type="match status" value="1"/>
</dbReference>
<dbReference type="OrthoDB" id="3811961at2"/>
<evidence type="ECO:0000313" key="9">
    <source>
        <dbReference type="EMBL" id="RKT68367.1"/>
    </source>
</evidence>
<dbReference type="EMBL" id="RBXR01000001">
    <property type="protein sequence ID" value="RKT68367.1"/>
    <property type="molecule type" value="Genomic_DNA"/>
</dbReference>
<dbReference type="InterPro" id="IPR020846">
    <property type="entry name" value="MFS_dom"/>
</dbReference>
<protein>
    <submittedName>
        <fullName evidence="9">Putative MFS family arabinose efflux permease</fullName>
    </submittedName>
</protein>
<feature type="transmembrane region" description="Helical" evidence="7">
    <location>
        <begin position="77"/>
        <end position="97"/>
    </location>
</feature>
<evidence type="ECO:0000256" key="4">
    <source>
        <dbReference type="ARBA" id="ARBA00022692"/>
    </source>
</evidence>
<feature type="transmembrane region" description="Helical" evidence="7">
    <location>
        <begin position="216"/>
        <end position="237"/>
    </location>
</feature>
<evidence type="ECO:0000256" key="2">
    <source>
        <dbReference type="ARBA" id="ARBA00022448"/>
    </source>
</evidence>
<dbReference type="InterPro" id="IPR022324">
    <property type="entry name" value="Bacilysin_exporter_BacE_put"/>
</dbReference>